<feature type="transmembrane region" description="Helical" evidence="1">
    <location>
        <begin position="21"/>
        <end position="43"/>
    </location>
</feature>
<evidence type="ECO:0000256" key="1">
    <source>
        <dbReference type="SAM" id="Phobius"/>
    </source>
</evidence>
<dbReference type="OrthoDB" id="7876207at2"/>
<dbReference type="AlphaFoldDB" id="A0A1H3HCI4"/>
<dbReference type="RefSeq" id="WP_089887337.1">
    <property type="nucleotide sequence ID" value="NZ_CALJFH010000018.1"/>
</dbReference>
<dbReference type="Proteomes" id="UP000199026">
    <property type="component" value="Unassembled WGS sequence"/>
</dbReference>
<sequence>MIWSYIKTRLAAFRDETGGTVSVEFIIMAPIVFWAYASMFSWFDAYRQVGVHEKAAFTIADMISRETDPLDADYINATRDMVQFLTRSAQRPDIRISVIRYVGGNTDEFRLDWSQKRGTIDRLRNSDVRNWHEKLPMLVNGERIILVETRMEYTPPFLWGLMEQNDLATFVFARPRFGPQTCFNTCRAL</sequence>
<dbReference type="GeneID" id="78123156"/>
<protein>
    <recommendedName>
        <fullName evidence="4">Flp pilus assembly protein TadG</fullName>
    </recommendedName>
</protein>
<keyword evidence="3" id="KW-1185">Reference proteome</keyword>
<keyword evidence="1" id="KW-0472">Membrane</keyword>
<dbReference type="EMBL" id="FNPR01000001">
    <property type="protein sequence ID" value="SDY13162.1"/>
    <property type="molecule type" value="Genomic_DNA"/>
</dbReference>
<accession>A0A1H3HCI4</accession>
<reference evidence="2 3" key="1">
    <citation type="submission" date="2016-10" db="EMBL/GenBank/DDBJ databases">
        <authorList>
            <person name="de Groot N.N."/>
        </authorList>
    </citation>
    <scope>NUCLEOTIDE SEQUENCE [LARGE SCALE GENOMIC DNA]</scope>
    <source>
        <strain evidence="2 3">DSM 24677</strain>
    </source>
</reference>
<proteinExistence type="predicted"/>
<evidence type="ECO:0000313" key="3">
    <source>
        <dbReference type="Proteomes" id="UP000199026"/>
    </source>
</evidence>
<name>A0A1H3HCI4_9RHOB</name>
<evidence type="ECO:0000313" key="2">
    <source>
        <dbReference type="EMBL" id="SDY13162.1"/>
    </source>
</evidence>
<evidence type="ECO:0008006" key="4">
    <source>
        <dbReference type="Google" id="ProtNLM"/>
    </source>
</evidence>
<dbReference type="STRING" id="576131.SAMN05444486_101351"/>
<keyword evidence="1" id="KW-1133">Transmembrane helix</keyword>
<keyword evidence="1" id="KW-0812">Transmembrane</keyword>
<organism evidence="2 3">
    <name type="scientific">Lentibacter algarum</name>
    <dbReference type="NCBI Taxonomy" id="576131"/>
    <lineage>
        <taxon>Bacteria</taxon>
        <taxon>Pseudomonadati</taxon>
        <taxon>Pseudomonadota</taxon>
        <taxon>Alphaproteobacteria</taxon>
        <taxon>Rhodobacterales</taxon>
        <taxon>Roseobacteraceae</taxon>
        <taxon>Lentibacter</taxon>
    </lineage>
</organism>
<gene>
    <name evidence="2" type="ORF">SAMN05444486_101351</name>
</gene>